<protein>
    <submittedName>
        <fullName evidence="1">Uncharacterized protein</fullName>
    </submittedName>
</protein>
<gene>
    <name evidence="1" type="ORF">EV645_2558</name>
</gene>
<keyword evidence="2" id="KW-1185">Reference proteome</keyword>
<name>A0A4V2FZ72_9ACTN</name>
<accession>A0A4V2FZ72</accession>
<evidence type="ECO:0000313" key="2">
    <source>
        <dbReference type="Proteomes" id="UP000292027"/>
    </source>
</evidence>
<dbReference type="OrthoDB" id="3369278at2"/>
<dbReference type="RefSeq" id="WP_130442865.1">
    <property type="nucleotide sequence ID" value="NZ_SHKR01000011.1"/>
</dbReference>
<organism evidence="1 2">
    <name type="scientific">Kribbella rubisoli</name>
    <dbReference type="NCBI Taxonomy" id="3075929"/>
    <lineage>
        <taxon>Bacteria</taxon>
        <taxon>Bacillati</taxon>
        <taxon>Actinomycetota</taxon>
        <taxon>Actinomycetes</taxon>
        <taxon>Propionibacteriales</taxon>
        <taxon>Kribbellaceae</taxon>
        <taxon>Kribbella</taxon>
    </lineage>
</organism>
<reference evidence="1 2" key="1">
    <citation type="journal article" date="2015" name="Stand. Genomic Sci.">
        <title>Genomic Encyclopedia of Bacterial and Archaeal Type Strains, Phase III: the genomes of soil and plant-associated and newly described type strains.</title>
        <authorList>
            <person name="Whitman W.B."/>
            <person name="Woyke T."/>
            <person name="Klenk H.P."/>
            <person name="Zhou Y."/>
            <person name="Lilburn T.G."/>
            <person name="Beck B.J."/>
            <person name="De Vos P."/>
            <person name="Vandamme P."/>
            <person name="Eisen J.A."/>
            <person name="Garrity G."/>
            <person name="Hugenholtz P."/>
            <person name="Kyrpides N.C."/>
        </authorList>
    </citation>
    <scope>NUCLEOTIDE SEQUENCE [LARGE SCALE GENOMIC DNA]</scope>
    <source>
        <strain evidence="1 2">VKM Ac-2540</strain>
    </source>
</reference>
<dbReference type="EMBL" id="SHKR01000011">
    <property type="protein sequence ID" value="RZU20326.1"/>
    <property type="molecule type" value="Genomic_DNA"/>
</dbReference>
<dbReference type="Proteomes" id="UP000292027">
    <property type="component" value="Unassembled WGS sequence"/>
</dbReference>
<sequence>MDYSVEQRFYDAAARRTSDATGFIDVAARFLAEGLDSQALRELAGVPRSTRSKELRGLVQTALAELSIPRPTRDSPGQKVTQDGTTYARLPTDEVRFEIVPARELERSYEVLVYVNDFEITEAGAGMGMHPFDLIVPANQLLATAEPRRVVVARCTCGEPGCGSTEALITRDGDAVHWDWYVDVPFDHGVSFDAAAYDAAIEHLAADQSWQRPVDTVSRLVLEGVDRDGVSSIGLELSWAAADHRDPDKFLVALFAPAEKFQVFLRFQLRGRPPEEVADEVMRRLRTSPRSWSATFHSMVVGKRGRPSMAGWRWRSEDPR</sequence>
<comment type="caution">
    <text evidence="1">The sequence shown here is derived from an EMBL/GenBank/DDBJ whole genome shotgun (WGS) entry which is preliminary data.</text>
</comment>
<dbReference type="AlphaFoldDB" id="A0A4V2FZ72"/>
<evidence type="ECO:0000313" key="1">
    <source>
        <dbReference type="EMBL" id="RZU20326.1"/>
    </source>
</evidence>
<proteinExistence type="predicted"/>